<evidence type="ECO:0000313" key="2">
    <source>
        <dbReference type="Proteomes" id="UP001177260"/>
    </source>
</evidence>
<sequence>MSCPPSHHTSPEPEIGSGSPPPPTISAFPEASDPKRVALISQIFNENQLSSVDSITWALVWLADLSALEAMVTISSIPYGRMVTKDQLSTDRFPVIKEWLLRFRNPAAKNDDEGTAWSGRPTGGNTKSSSQTCDDPGEATLKRDRHKCIVTKAGEPNDAAHIFGRALGIRHQQKDAHEAFWETLKLFWSTERIKNWHEAVFGVEGTETPKNMMTLNKTVHALWGKARFAFRPIQSTATELKMELHWLPGPEKNKINLCEKPKDGRPAASLLNCRLWDCENFDMIVSGHLITLTTSDPEKMPLPSFAILELQWFLTRVATMSGAADFVEPDDENDDELYGVTSRALALEEAIVPEPPQSQRRARPRQESPGTQKETPSPGVFPSRHSLR</sequence>
<proteinExistence type="predicted"/>
<gene>
    <name evidence="1" type="ORF">N8T08_005154</name>
</gene>
<dbReference type="EMBL" id="JAOPJF010000003">
    <property type="protein sequence ID" value="KAK1149605.1"/>
    <property type="molecule type" value="Genomic_DNA"/>
</dbReference>
<keyword evidence="2" id="KW-1185">Reference proteome</keyword>
<protein>
    <submittedName>
        <fullName evidence="1">Uncharacterized protein</fullName>
    </submittedName>
</protein>
<name>A0ACC3BG68_9EURO</name>
<reference evidence="1 2" key="1">
    <citation type="journal article" date="2023" name="ACS Omega">
        <title>Identification of the Neoaspergillic Acid Biosynthesis Gene Cluster by Establishing an In Vitro CRISPR-Ribonucleoprotein Genetic System in Aspergillus melleus.</title>
        <authorList>
            <person name="Yuan B."/>
            <person name="Grau M.F."/>
            <person name="Murata R.M."/>
            <person name="Torok T."/>
            <person name="Venkateswaran K."/>
            <person name="Stajich J.E."/>
            <person name="Wang C.C.C."/>
        </authorList>
    </citation>
    <scope>NUCLEOTIDE SEQUENCE [LARGE SCALE GENOMIC DNA]</scope>
    <source>
        <strain evidence="1 2">IMV 1140</strain>
    </source>
</reference>
<comment type="caution">
    <text evidence="1">The sequence shown here is derived from an EMBL/GenBank/DDBJ whole genome shotgun (WGS) entry which is preliminary data.</text>
</comment>
<dbReference type="Proteomes" id="UP001177260">
    <property type="component" value="Unassembled WGS sequence"/>
</dbReference>
<organism evidence="1 2">
    <name type="scientific">Aspergillus melleus</name>
    <dbReference type="NCBI Taxonomy" id="138277"/>
    <lineage>
        <taxon>Eukaryota</taxon>
        <taxon>Fungi</taxon>
        <taxon>Dikarya</taxon>
        <taxon>Ascomycota</taxon>
        <taxon>Pezizomycotina</taxon>
        <taxon>Eurotiomycetes</taxon>
        <taxon>Eurotiomycetidae</taxon>
        <taxon>Eurotiales</taxon>
        <taxon>Aspergillaceae</taxon>
        <taxon>Aspergillus</taxon>
        <taxon>Aspergillus subgen. Circumdati</taxon>
    </lineage>
</organism>
<accession>A0ACC3BG68</accession>
<evidence type="ECO:0000313" key="1">
    <source>
        <dbReference type="EMBL" id="KAK1149605.1"/>
    </source>
</evidence>